<accession>A0A7C4VYL8</accession>
<dbReference type="GO" id="GO:0019843">
    <property type="term" value="F:rRNA binding"/>
    <property type="evidence" value="ECO:0007669"/>
    <property type="project" value="UniProtKB-UniRule"/>
</dbReference>
<dbReference type="PANTHER" id="PTHR12934">
    <property type="entry name" value="50S RIBOSOMAL PROTEIN L15"/>
    <property type="match status" value="1"/>
</dbReference>
<organism evidence="9">
    <name type="scientific">candidate division WOR-3 bacterium</name>
    <dbReference type="NCBI Taxonomy" id="2052148"/>
    <lineage>
        <taxon>Bacteria</taxon>
        <taxon>Bacteria division WOR-3</taxon>
    </lineage>
</organism>
<dbReference type="GO" id="GO:0003735">
    <property type="term" value="F:structural constituent of ribosome"/>
    <property type="evidence" value="ECO:0007669"/>
    <property type="project" value="InterPro"/>
</dbReference>
<evidence type="ECO:0000256" key="4">
    <source>
        <dbReference type="HAMAP-Rule" id="MF_01341"/>
    </source>
</evidence>
<feature type="domain" description="Large ribosomal subunit protein uL15/eL18" evidence="7">
    <location>
        <begin position="76"/>
        <end position="144"/>
    </location>
</feature>
<dbReference type="InterPro" id="IPR030878">
    <property type="entry name" value="Ribosomal_uL15"/>
</dbReference>
<gene>
    <name evidence="4" type="primary">rplO</name>
    <name evidence="9" type="ORF">ENT60_00785</name>
    <name evidence="8" type="ORF">ENU28_02785</name>
</gene>
<evidence type="ECO:0000256" key="5">
    <source>
        <dbReference type="RuleBase" id="RU003888"/>
    </source>
</evidence>
<reference evidence="9" key="1">
    <citation type="journal article" date="2020" name="mSystems">
        <title>Genome- and Community-Level Interaction Insights into Carbon Utilization and Element Cycling Functions of Hydrothermarchaeota in Hydrothermal Sediment.</title>
        <authorList>
            <person name="Zhou Z."/>
            <person name="Liu Y."/>
            <person name="Xu W."/>
            <person name="Pan J."/>
            <person name="Luo Z.H."/>
            <person name="Li M."/>
        </authorList>
    </citation>
    <scope>NUCLEOTIDE SEQUENCE [LARGE SCALE GENOMIC DNA]</scope>
    <source>
        <strain evidence="9">SpSt-594</strain>
        <strain evidence="8">SpSt-655</strain>
    </source>
</reference>
<name>A0A7C4VYL8_UNCW3</name>
<dbReference type="InterPro" id="IPR036227">
    <property type="entry name" value="Ribosomal_uL15/eL18_sf"/>
</dbReference>
<evidence type="ECO:0000313" key="9">
    <source>
        <dbReference type="EMBL" id="HGU47086.1"/>
    </source>
</evidence>
<dbReference type="GO" id="GO:0006412">
    <property type="term" value="P:translation"/>
    <property type="evidence" value="ECO:0007669"/>
    <property type="project" value="UniProtKB-UniRule"/>
</dbReference>
<evidence type="ECO:0000313" key="8">
    <source>
        <dbReference type="EMBL" id="HGQ55374.1"/>
    </source>
</evidence>
<feature type="region of interest" description="Disordered" evidence="6">
    <location>
        <begin position="1"/>
        <end position="53"/>
    </location>
</feature>
<comment type="caution">
    <text evidence="9">The sequence shown here is derived from an EMBL/GenBank/DDBJ whole genome shotgun (WGS) entry which is preliminary data.</text>
</comment>
<dbReference type="SUPFAM" id="SSF52080">
    <property type="entry name" value="Ribosomal proteins L15p and L18e"/>
    <property type="match status" value="1"/>
</dbReference>
<dbReference type="InterPro" id="IPR005749">
    <property type="entry name" value="Ribosomal_uL15_bac-type"/>
</dbReference>
<comment type="subunit">
    <text evidence="4">Part of the 50S ribosomal subunit.</text>
</comment>
<dbReference type="InterPro" id="IPR021131">
    <property type="entry name" value="Ribosomal_uL15/eL18"/>
</dbReference>
<evidence type="ECO:0000256" key="2">
    <source>
        <dbReference type="ARBA" id="ARBA00022980"/>
    </source>
</evidence>
<evidence type="ECO:0000259" key="7">
    <source>
        <dbReference type="Pfam" id="PF00828"/>
    </source>
</evidence>
<evidence type="ECO:0000256" key="3">
    <source>
        <dbReference type="ARBA" id="ARBA00023274"/>
    </source>
</evidence>
<protein>
    <recommendedName>
        <fullName evidence="4">Large ribosomal subunit protein uL15</fullName>
    </recommendedName>
</protein>
<keyword evidence="3 4" id="KW-0687">Ribonucleoprotein</keyword>
<evidence type="ECO:0000256" key="1">
    <source>
        <dbReference type="ARBA" id="ARBA00007320"/>
    </source>
</evidence>
<feature type="compositionally biased region" description="Basic residues" evidence="6">
    <location>
        <begin position="10"/>
        <end position="19"/>
    </location>
</feature>
<dbReference type="PANTHER" id="PTHR12934:SF11">
    <property type="entry name" value="LARGE RIBOSOMAL SUBUNIT PROTEIN UL15M"/>
    <property type="match status" value="1"/>
</dbReference>
<keyword evidence="4" id="KW-0699">rRNA-binding</keyword>
<dbReference type="Pfam" id="PF00828">
    <property type="entry name" value="Ribosomal_L27A"/>
    <property type="match status" value="1"/>
</dbReference>
<dbReference type="InterPro" id="IPR001196">
    <property type="entry name" value="Ribosomal_uL15_CS"/>
</dbReference>
<keyword evidence="4" id="KW-0694">RNA-binding</keyword>
<dbReference type="Gene3D" id="3.100.10.10">
    <property type="match status" value="1"/>
</dbReference>
<evidence type="ECO:0000256" key="6">
    <source>
        <dbReference type="SAM" id="MobiDB-lite"/>
    </source>
</evidence>
<proteinExistence type="inferred from homology"/>
<comment type="similarity">
    <text evidence="1 4 5">Belongs to the universal ribosomal protein uL15 family.</text>
</comment>
<keyword evidence="2 4" id="KW-0689">Ribosomal protein</keyword>
<dbReference type="GO" id="GO:0022625">
    <property type="term" value="C:cytosolic large ribosomal subunit"/>
    <property type="evidence" value="ECO:0007669"/>
    <property type="project" value="TreeGrafter"/>
</dbReference>
<comment type="function">
    <text evidence="4">Binds to the 23S rRNA.</text>
</comment>
<dbReference type="EMBL" id="DTBX01000098">
    <property type="protein sequence ID" value="HGQ55374.1"/>
    <property type="molecule type" value="Genomic_DNA"/>
</dbReference>
<dbReference type="PROSITE" id="PS00475">
    <property type="entry name" value="RIBOSOMAL_L15"/>
    <property type="match status" value="1"/>
</dbReference>
<dbReference type="NCBIfam" id="TIGR01071">
    <property type="entry name" value="rplO_bact"/>
    <property type="match status" value="1"/>
</dbReference>
<dbReference type="EMBL" id="DSZH01000039">
    <property type="protein sequence ID" value="HGU47086.1"/>
    <property type="molecule type" value="Genomic_DNA"/>
</dbReference>
<dbReference type="HAMAP" id="MF_01341">
    <property type="entry name" value="Ribosomal_uL15"/>
    <property type="match status" value="1"/>
</dbReference>
<sequence length="148" mass="16427">MKITDLKPPKGAKKKRKRVGCGPGSGHGKTACRGTKGAKQRSGKEYGPGFEGGQMPLIRRIPKRGFRNPFKKEYAVVNLKRLEKIIDKYDEITPEVLKKEGFVKKDLPIKILGDGELKKPIKIVAHAFSKKAKEKISQAGGSFEIIQK</sequence>
<dbReference type="AlphaFoldDB" id="A0A7C4VYL8"/>